<dbReference type="InterPro" id="IPR017475">
    <property type="entry name" value="EPS_sugar_tfrase"/>
</dbReference>
<evidence type="ECO:0000256" key="4">
    <source>
        <dbReference type="ARBA" id="ARBA00022692"/>
    </source>
</evidence>
<evidence type="ECO:0000256" key="3">
    <source>
        <dbReference type="ARBA" id="ARBA00022679"/>
    </source>
</evidence>
<organism evidence="10 11">
    <name type="scientific">Pseudoduganella buxea</name>
    <dbReference type="NCBI Taxonomy" id="1949069"/>
    <lineage>
        <taxon>Bacteria</taxon>
        <taxon>Pseudomonadati</taxon>
        <taxon>Pseudomonadota</taxon>
        <taxon>Betaproteobacteria</taxon>
        <taxon>Burkholderiales</taxon>
        <taxon>Oxalobacteraceae</taxon>
        <taxon>Telluria group</taxon>
        <taxon>Pseudoduganella</taxon>
    </lineage>
</organism>
<keyword evidence="3 10" id="KW-0808">Transferase</keyword>
<gene>
    <name evidence="9" type="ORF">GCM10011572_48440</name>
    <name evidence="10" type="ORF">GM672_24920</name>
</gene>
<feature type="transmembrane region" description="Helical" evidence="7">
    <location>
        <begin position="48"/>
        <end position="69"/>
    </location>
</feature>
<protein>
    <submittedName>
        <fullName evidence="9">Glycosyl transferase</fullName>
    </submittedName>
    <submittedName>
        <fullName evidence="10">TIGR03013 family PEP-CTERM/XrtA system glycosyltransferase</fullName>
    </submittedName>
</protein>
<evidence type="ECO:0000256" key="1">
    <source>
        <dbReference type="ARBA" id="ARBA00004141"/>
    </source>
</evidence>
<feature type="domain" description="Bacterial sugar transferase" evidence="8">
    <location>
        <begin position="273"/>
        <end position="456"/>
    </location>
</feature>
<evidence type="ECO:0000256" key="6">
    <source>
        <dbReference type="ARBA" id="ARBA00023136"/>
    </source>
</evidence>
<dbReference type="GO" id="GO:0016780">
    <property type="term" value="F:phosphotransferase activity, for other substituted phosphate groups"/>
    <property type="evidence" value="ECO:0007669"/>
    <property type="project" value="TreeGrafter"/>
</dbReference>
<dbReference type="Proteomes" id="UP000430634">
    <property type="component" value="Unassembled WGS sequence"/>
</dbReference>
<dbReference type="EMBL" id="BMKG01000030">
    <property type="protein sequence ID" value="GGC21331.1"/>
    <property type="molecule type" value="Genomic_DNA"/>
</dbReference>
<evidence type="ECO:0000256" key="2">
    <source>
        <dbReference type="ARBA" id="ARBA00006464"/>
    </source>
</evidence>
<reference evidence="9" key="1">
    <citation type="journal article" date="2014" name="Int. J. Syst. Evol. Microbiol.">
        <title>Complete genome of a new Firmicutes species belonging to the dominant human colonic microbiota ('Ruminococcus bicirculans') reveals two chromosomes and a selective capacity to utilize plant glucans.</title>
        <authorList>
            <consortium name="NISC Comparative Sequencing Program"/>
            <person name="Wegmann U."/>
            <person name="Louis P."/>
            <person name="Goesmann A."/>
            <person name="Henrissat B."/>
            <person name="Duncan S.H."/>
            <person name="Flint H.J."/>
        </authorList>
    </citation>
    <scope>NUCLEOTIDE SEQUENCE</scope>
    <source>
        <strain evidence="9">CGMCC 1.15931</strain>
    </source>
</reference>
<dbReference type="GO" id="GO:0016020">
    <property type="term" value="C:membrane"/>
    <property type="evidence" value="ECO:0007669"/>
    <property type="project" value="UniProtKB-SubCell"/>
</dbReference>
<evidence type="ECO:0000259" key="8">
    <source>
        <dbReference type="Pfam" id="PF02397"/>
    </source>
</evidence>
<evidence type="ECO:0000313" key="12">
    <source>
        <dbReference type="Proteomes" id="UP000622638"/>
    </source>
</evidence>
<dbReference type="PANTHER" id="PTHR30576:SF0">
    <property type="entry name" value="UNDECAPRENYL-PHOSPHATE N-ACETYLGALACTOSAMINYL 1-PHOSPHATE TRANSFERASE-RELATED"/>
    <property type="match status" value="1"/>
</dbReference>
<feature type="transmembrane region" description="Helical" evidence="7">
    <location>
        <begin position="278"/>
        <end position="302"/>
    </location>
</feature>
<feature type="transmembrane region" description="Helical" evidence="7">
    <location>
        <begin position="81"/>
        <end position="106"/>
    </location>
</feature>
<feature type="transmembrane region" description="Helical" evidence="7">
    <location>
        <begin position="112"/>
        <end position="131"/>
    </location>
</feature>
<dbReference type="InterPro" id="IPR003362">
    <property type="entry name" value="Bact_transf"/>
</dbReference>
<sequence length="462" mass="50430">MIRIFNHYVSRTGLVLLLLEMLILQAASVLTALIWEGQGLDPHAPLDLVLSALAFALVNAFSMSSLGMYQQAVREDMRTVLARIVPAFVLGFALLSALMHVVPAIHFGPARGLAFVLGGAGVLFTRVLLFTSAQSSMMVERLILVGDGVLARECLALAASPDGSRRFVVVGCVPVPGEASCVPAAKVLPAGESLLSLARRHNATELVVSVGDRRSGAYPVRELLDCALGGVKVTDAAHFFEREASQIRVDSLQPSYLIFGGGFDQSFLRAAVKRSFDLAASAAICIATLPVMLVAAVCILIEDGGPVIFRQERVGKDGRRFQVLKFRSMGQDAEIDGRPRWATAGDPRVTRVGHWLRKLRIDELPQMINVFRGEMSFVGPRPERAYFVEQLGREIAYYDVRHSIKPGITGLAQVRYQYGASVDDAVRKLQYDLYYVKNNSLFLDLMILLDTVQVVLSGKGAR</sequence>
<reference evidence="9" key="4">
    <citation type="submission" date="2024-05" db="EMBL/GenBank/DDBJ databases">
        <authorList>
            <person name="Sun Q."/>
            <person name="Zhou Y."/>
        </authorList>
    </citation>
    <scope>NUCLEOTIDE SEQUENCE</scope>
    <source>
        <strain evidence="9">CGMCC 1.15931</strain>
    </source>
</reference>
<evidence type="ECO:0000313" key="11">
    <source>
        <dbReference type="Proteomes" id="UP000430634"/>
    </source>
</evidence>
<dbReference type="AlphaFoldDB" id="A0A6I3T6A4"/>
<keyword evidence="4 7" id="KW-0812">Transmembrane</keyword>
<comment type="caution">
    <text evidence="10">The sequence shown here is derived from an EMBL/GenBank/DDBJ whole genome shotgun (WGS) entry which is preliminary data.</text>
</comment>
<keyword evidence="5 7" id="KW-1133">Transmembrane helix</keyword>
<dbReference type="EMBL" id="WNKZ01000118">
    <property type="protein sequence ID" value="MTV55972.1"/>
    <property type="molecule type" value="Genomic_DNA"/>
</dbReference>
<dbReference type="Pfam" id="PF02397">
    <property type="entry name" value="Bac_transf"/>
    <property type="match status" value="1"/>
</dbReference>
<comment type="subcellular location">
    <subcellularLocation>
        <location evidence="1">Membrane</location>
        <topology evidence="1">Multi-pass membrane protein</topology>
    </subcellularLocation>
</comment>
<evidence type="ECO:0000313" key="9">
    <source>
        <dbReference type="EMBL" id="GGC21331.1"/>
    </source>
</evidence>
<comment type="similarity">
    <text evidence="2">Belongs to the bacterial sugar transferase family.</text>
</comment>
<dbReference type="Proteomes" id="UP000622638">
    <property type="component" value="Unassembled WGS sequence"/>
</dbReference>
<evidence type="ECO:0000313" key="10">
    <source>
        <dbReference type="EMBL" id="MTV55972.1"/>
    </source>
</evidence>
<name>A0A6I3T6A4_9BURK</name>
<dbReference type="InterPro" id="IPR017464">
    <property type="entry name" value="Sugar_tfrase_EpsB_2"/>
</dbReference>
<feature type="transmembrane region" description="Helical" evidence="7">
    <location>
        <begin position="12"/>
        <end position="36"/>
    </location>
</feature>
<keyword evidence="6 7" id="KW-0472">Membrane</keyword>
<dbReference type="NCBIfam" id="TIGR03025">
    <property type="entry name" value="EPS_sugtrans"/>
    <property type="match status" value="1"/>
</dbReference>
<reference evidence="10 11" key="3">
    <citation type="submission" date="2019-11" db="EMBL/GenBank/DDBJ databases">
        <title>Type strains purchased from KCTC, JCM and DSMZ.</title>
        <authorList>
            <person name="Lu H."/>
        </authorList>
    </citation>
    <scope>NUCLEOTIDE SEQUENCE [LARGE SCALE GENOMIC DNA]</scope>
    <source>
        <strain evidence="10 11">KCTC 52429</strain>
    </source>
</reference>
<accession>A0A6I3T6A4</accession>
<dbReference type="PANTHER" id="PTHR30576">
    <property type="entry name" value="COLANIC BIOSYNTHESIS UDP-GLUCOSE LIPID CARRIER TRANSFERASE"/>
    <property type="match status" value="1"/>
</dbReference>
<proteinExistence type="inferred from homology"/>
<reference evidence="12" key="2">
    <citation type="journal article" date="2019" name="Int. J. Syst. Evol. Microbiol.">
        <title>The Global Catalogue of Microorganisms (GCM) 10K type strain sequencing project: providing services to taxonomists for standard genome sequencing and annotation.</title>
        <authorList>
            <consortium name="The Broad Institute Genomics Platform"/>
            <consortium name="The Broad Institute Genome Sequencing Center for Infectious Disease"/>
            <person name="Wu L."/>
            <person name="Ma J."/>
        </authorList>
    </citation>
    <scope>NUCLEOTIDE SEQUENCE [LARGE SCALE GENOMIC DNA]</scope>
    <source>
        <strain evidence="12">CGMCC 1.15931</strain>
    </source>
</reference>
<evidence type="ECO:0000256" key="7">
    <source>
        <dbReference type="SAM" id="Phobius"/>
    </source>
</evidence>
<keyword evidence="12" id="KW-1185">Reference proteome</keyword>
<evidence type="ECO:0000256" key="5">
    <source>
        <dbReference type="ARBA" id="ARBA00022989"/>
    </source>
</evidence>
<dbReference type="NCBIfam" id="TIGR03013">
    <property type="entry name" value="EpsB_2"/>
    <property type="match status" value="1"/>
</dbReference>